<evidence type="ECO:0000313" key="4">
    <source>
        <dbReference type="Proteomes" id="UP001273505"/>
    </source>
</evidence>
<dbReference type="PANTHER" id="PTHR33164">
    <property type="entry name" value="TRANSCRIPTIONAL REGULATOR, MARR FAMILY"/>
    <property type="match status" value="1"/>
</dbReference>
<reference evidence="3 4" key="1">
    <citation type="submission" date="2023-11" db="EMBL/GenBank/DDBJ databases">
        <title>Gilvimarinus fulvus sp. nov., isolated from the surface of Kelp.</title>
        <authorList>
            <person name="Sun Y.Y."/>
            <person name="Gong Y."/>
            <person name="Du Z.J."/>
        </authorList>
    </citation>
    <scope>NUCLEOTIDE SEQUENCE [LARGE SCALE GENOMIC DNA]</scope>
    <source>
        <strain evidence="3 4">SDUM040013</strain>
    </source>
</reference>
<dbReference type="Gene3D" id="1.10.10.10">
    <property type="entry name" value="Winged helix-like DNA-binding domain superfamily/Winged helix DNA-binding domain"/>
    <property type="match status" value="1"/>
</dbReference>
<comment type="subcellular location">
    <subcellularLocation>
        <location evidence="1">Cytoplasm</location>
    </subcellularLocation>
</comment>
<evidence type="ECO:0000313" key="3">
    <source>
        <dbReference type="EMBL" id="MDX6848881.1"/>
    </source>
</evidence>
<evidence type="ECO:0000256" key="1">
    <source>
        <dbReference type="ARBA" id="ARBA00004496"/>
    </source>
</evidence>
<accession>A0ABU4RVI5</accession>
<proteinExistence type="predicted"/>
<dbReference type="PROSITE" id="PS50995">
    <property type="entry name" value="HTH_MARR_2"/>
    <property type="match status" value="1"/>
</dbReference>
<dbReference type="Proteomes" id="UP001273505">
    <property type="component" value="Unassembled WGS sequence"/>
</dbReference>
<gene>
    <name evidence="3" type="ORF">SCD92_05880</name>
</gene>
<dbReference type="EMBL" id="JAXAFO010000007">
    <property type="protein sequence ID" value="MDX6848881.1"/>
    <property type="molecule type" value="Genomic_DNA"/>
</dbReference>
<dbReference type="RefSeq" id="WP_302723851.1">
    <property type="nucleotide sequence ID" value="NZ_JAULRU010000705.1"/>
</dbReference>
<keyword evidence="4" id="KW-1185">Reference proteome</keyword>
<dbReference type="InterPro" id="IPR036388">
    <property type="entry name" value="WH-like_DNA-bd_sf"/>
</dbReference>
<name>A0ABU4RVI5_9GAMM</name>
<dbReference type="Pfam" id="PF12802">
    <property type="entry name" value="MarR_2"/>
    <property type="match status" value="1"/>
</dbReference>
<comment type="caution">
    <text evidence="3">The sequence shown here is derived from an EMBL/GenBank/DDBJ whole genome shotgun (WGS) entry which is preliminary data.</text>
</comment>
<dbReference type="PANTHER" id="PTHR33164:SF5">
    <property type="entry name" value="ORGANIC HYDROPEROXIDE RESISTANCE TRANSCRIPTIONAL REGULATOR"/>
    <property type="match status" value="1"/>
</dbReference>
<evidence type="ECO:0000259" key="2">
    <source>
        <dbReference type="PROSITE" id="PS50995"/>
    </source>
</evidence>
<dbReference type="SUPFAM" id="SSF46785">
    <property type="entry name" value="Winged helix' DNA-binding domain"/>
    <property type="match status" value="1"/>
</dbReference>
<sequence>MNEAEKIDHLLDRLSGLLRTEVRRLESAETLQPVQLEVLDYLKRANRFSDTAMSVTEYLGQTKGTVSQTIKVLQGRGLIHKTPDAEDRRVVHLVLTRKGEQVLNQLKPSPLLQQALGSLSPDCQQSLAAGLMELLSAMQRTNKAKAFGQCHSCQHNLNRNGGYWCGLTEEALSVDDVELICREFSAA</sequence>
<organism evidence="3 4">
    <name type="scientific">Gilvimarinus gilvus</name>
    <dbReference type="NCBI Taxonomy" id="3058038"/>
    <lineage>
        <taxon>Bacteria</taxon>
        <taxon>Pseudomonadati</taxon>
        <taxon>Pseudomonadota</taxon>
        <taxon>Gammaproteobacteria</taxon>
        <taxon>Cellvibrionales</taxon>
        <taxon>Cellvibrionaceae</taxon>
        <taxon>Gilvimarinus</taxon>
    </lineage>
</organism>
<dbReference type="InterPro" id="IPR039422">
    <property type="entry name" value="MarR/SlyA-like"/>
</dbReference>
<dbReference type="InterPro" id="IPR000835">
    <property type="entry name" value="HTH_MarR-typ"/>
</dbReference>
<dbReference type="InterPro" id="IPR036390">
    <property type="entry name" value="WH_DNA-bd_sf"/>
</dbReference>
<dbReference type="SMART" id="SM00347">
    <property type="entry name" value="HTH_MARR"/>
    <property type="match status" value="1"/>
</dbReference>
<protein>
    <submittedName>
        <fullName evidence="3">MarR family transcriptional regulator</fullName>
    </submittedName>
</protein>
<feature type="domain" description="HTH marR-type" evidence="2">
    <location>
        <begin position="4"/>
        <end position="140"/>
    </location>
</feature>